<evidence type="ECO:0000313" key="4">
    <source>
        <dbReference type="Proteomes" id="UP001139104"/>
    </source>
</evidence>
<gene>
    <name evidence="3" type="ORF">K2U94_12845</name>
</gene>
<feature type="domain" description="Thioredoxin-like fold" evidence="2">
    <location>
        <begin position="53"/>
        <end position="193"/>
    </location>
</feature>
<dbReference type="SUPFAM" id="SSF52833">
    <property type="entry name" value="Thioredoxin-like"/>
    <property type="match status" value="1"/>
</dbReference>
<evidence type="ECO:0000313" key="3">
    <source>
        <dbReference type="EMBL" id="MCI4683644.1"/>
    </source>
</evidence>
<reference evidence="3" key="1">
    <citation type="journal article" date="2022" name="ISME J.">
        <title>Identification of active gaseous-alkane degraders at natural gas seeps.</title>
        <authorList>
            <person name="Farhan Ul Haque M."/>
            <person name="Hernandez M."/>
            <person name="Crombie A.T."/>
            <person name="Murrell J.C."/>
        </authorList>
    </citation>
    <scope>NUCLEOTIDE SEQUENCE</scope>
    <source>
        <strain evidence="3">PC2</strain>
    </source>
</reference>
<dbReference type="Pfam" id="PF13462">
    <property type="entry name" value="Thioredoxin_4"/>
    <property type="match status" value="1"/>
</dbReference>
<feature type="chain" id="PRO_5046073639" evidence="1">
    <location>
        <begin position="21"/>
        <end position="198"/>
    </location>
</feature>
<protein>
    <submittedName>
        <fullName evidence="3">Thioredoxin domain-containing protein</fullName>
    </submittedName>
</protein>
<dbReference type="InterPro" id="IPR036249">
    <property type="entry name" value="Thioredoxin-like_sf"/>
</dbReference>
<dbReference type="EMBL" id="JAIVFP010000001">
    <property type="protein sequence ID" value="MCI4683644.1"/>
    <property type="molecule type" value="Genomic_DNA"/>
</dbReference>
<dbReference type="Proteomes" id="UP001139104">
    <property type="component" value="Unassembled WGS sequence"/>
</dbReference>
<dbReference type="RefSeq" id="WP_243067585.1">
    <property type="nucleotide sequence ID" value="NZ_JAIVFK010000092.1"/>
</dbReference>
<keyword evidence="1" id="KW-0732">Signal</keyword>
<name>A0ABS9Z7P5_9HYPH</name>
<organism evidence="3 4">
    <name type="scientific">Candidatus Rhodoblastus alkanivorans</name>
    <dbReference type="NCBI Taxonomy" id="2954117"/>
    <lineage>
        <taxon>Bacteria</taxon>
        <taxon>Pseudomonadati</taxon>
        <taxon>Pseudomonadota</taxon>
        <taxon>Alphaproteobacteria</taxon>
        <taxon>Hyphomicrobiales</taxon>
        <taxon>Rhodoblastaceae</taxon>
        <taxon>Rhodoblastus</taxon>
    </lineage>
</organism>
<sequence length="198" mass="21122">MDRRLFLAGLALLPAGQALAVTADELPLAPLPAGADPNAVPGLSWYGTGPSAIEVFDYNCPYCRKAFHSLDALVTKKKLRLGLMDSPMLSPGSVQAAKLRQAVLIVYGPDKAFAFHRRLYATKGRIDGDVAVAAAQAMGLDVHKLADVANSQEVRDRIIAQMHFLDRIGVATTPSFIIKGRLLSGWPGVDGFALALKA</sequence>
<evidence type="ECO:0000256" key="1">
    <source>
        <dbReference type="SAM" id="SignalP"/>
    </source>
</evidence>
<feature type="signal peptide" evidence="1">
    <location>
        <begin position="1"/>
        <end position="20"/>
    </location>
</feature>
<proteinExistence type="predicted"/>
<comment type="caution">
    <text evidence="3">The sequence shown here is derived from an EMBL/GenBank/DDBJ whole genome shotgun (WGS) entry which is preliminary data.</text>
</comment>
<dbReference type="Gene3D" id="3.40.30.10">
    <property type="entry name" value="Glutaredoxin"/>
    <property type="match status" value="1"/>
</dbReference>
<accession>A0ABS9Z7P5</accession>
<keyword evidence="4" id="KW-1185">Reference proteome</keyword>
<evidence type="ECO:0000259" key="2">
    <source>
        <dbReference type="Pfam" id="PF13462"/>
    </source>
</evidence>
<dbReference type="InterPro" id="IPR012336">
    <property type="entry name" value="Thioredoxin-like_fold"/>
</dbReference>